<gene>
    <name evidence="1" type="ORF">BHV76_04520</name>
</gene>
<evidence type="ECO:0000313" key="1">
    <source>
        <dbReference type="EMBL" id="OKZ11230.1"/>
    </source>
</evidence>
<dbReference type="EMBL" id="MNQR01000015">
    <property type="protein sequence ID" value="OKZ11230.1"/>
    <property type="molecule type" value="Genomic_DNA"/>
</dbReference>
<organism evidence="1 2">
    <name type="scientific">Phocaeicola plebeius</name>
    <dbReference type="NCBI Taxonomy" id="310297"/>
    <lineage>
        <taxon>Bacteria</taxon>
        <taxon>Pseudomonadati</taxon>
        <taxon>Bacteroidota</taxon>
        <taxon>Bacteroidia</taxon>
        <taxon>Bacteroidales</taxon>
        <taxon>Bacteroidaceae</taxon>
        <taxon>Phocaeicola</taxon>
    </lineage>
</organism>
<evidence type="ECO:0000313" key="2">
    <source>
        <dbReference type="Proteomes" id="UP000186685"/>
    </source>
</evidence>
<dbReference type="Proteomes" id="UP000186685">
    <property type="component" value="Unassembled WGS sequence"/>
</dbReference>
<name>A0A854C2D5_9BACT</name>
<protein>
    <submittedName>
        <fullName evidence="1">Uncharacterized protein</fullName>
    </submittedName>
</protein>
<reference evidence="1 2" key="1">
    <citation type="journal article" date="2016" name="Nat. Biotechnol.">
        <title>Measurement of bacterial replication rates in microbial communities.</title>
        <authorList>
            <person name="Brown C.T."/>
            <person name="Olm M.R."/>
            <person name="Thomas B.C."/>
            <person name="Banfield J.F."/>
        </authorList>
    </citation>
    <scope>NUCLEOTIDE SEQUENCE [LARGE SCALE GENOMIC DNA]</scope>
    <source>
        <strain evidence="1">45_130</strain>
    </source>
</reference>
<sequence length="67" mass="8017">MRNILFLLDFSKLILLRRIYTRINLRVEIFFSGEEKMNKMTDAFLWRNIVGTPGLIYIFEFKQDGAV</sequence>
<comment type="caution">
    <text evidence="1">The sequence shown here is derived from an EMBL/GenBank/DDBJ whole genome shotgun (WGS) entry which is preliminary data.</text>
</comment>
<dbReference type="AlphaFoldDB" id="A0A854C2D5"/>
<proteinExistence type="predicted"/>
<accession>A0A854C2D5</accession>